<dbReference type="EMBL" id="DRHY01000220">
    <property type="protein sequence ID" value="HEC74711.1"/>
    <property type="molecule type" value="Genomic_DNA"/>
</dbReference>
<comment type="caution">
    <text evidence="2">The sequence shown here is derived from an EMBL/GenBank/DDBJ whole genome shotgun (WGS) entry which is preliminary data.</text>
</comment>
<accession>A0A7C2AI55</accession>
<protein>
    <recommendedName>
        <fullName evidence="1">Zinc finger CGNR domain-containing protein</fullName>
    </recommendedName>
</protein>
<dbReference type="Proteomes" id="UP000886384">
    <property type="component" value="Unassembled WGS sequence"/>
</dbReference>
<evidence type="ECO:0000313" key="2">
    <source>
        <dbReference type="EMBL" id="HEC74711.1"/>
    </source>
</evidence>
<gene>
    <name evidence="2" type="ORF">ENI26_10135</name>
</gene>
<dbReference type="InterPro" id="IPR010852">
    <property type="entry name" value="ABATE"/>
</dbReference>
<dbReference type="InterPro" id="IPR021005">
    <property type="entry name" value="Znf_CGNR"/>
</dbReference>
<sequence>MTNSANITREPIVVADHLALDMLNTVAIINKQPDDFWKTDKDVIYWLEAVAKRKLPAKMAFQQGELLATARELRTVIHTLVENKKVDKLDSIQLLEPFLEASLSRISLKKNAEGQWQQVRCYNQDTIKQLLGPVTEAAAHLLTEVDFTLVRVCEHEECILWFLDRTKTHKRRWCSMALCGNRHKVAKHRKQKAQ</sequence>
<organism evidence="2">
    <name type="scientific">Methylophaga aminisulfidivorans</name>
    <dbReference type="NCBI Taxonomy" id="230105"/>
    <lineage>
        <taxon>Bacteria</taxon>
        <taxon>Pseudomonadati</taxon>
        <taxon>Pseudomonadota</taxon>
        <taxon>Gammaproteobacteria</taxon>
        <taxon>Thiotrichales</taxon>
        <taxon>Piscirickettsiaceae</taxon>
        <taxon>Methylophaga</taxon>
    </lineage>
</organism>
<dbReference type="Pfam" id="PF11706">
    <property type="entry name" value="zf-CGNR"/>
    <property type="match status" value="1"/>
</dbReference>
<dbReference type="Pfam" id="PF07336">
    <property type="entry name" value="ABATE"/>
    <property type="match status" value="1"/>
</dbReference>
<dbReference type="PANTHER" id="PTHR35525">
    <property type="entry name" value="BLL6575 PROTEIN"/>
    <property type="match status" value="1"/>
</dbReference>
<dbReference type="InterPro" id="IPR023286">
    <property type="entry name" value="ABATE_dom_sf"/>
</dbReference>
<dbReference type="PANTHER" id="PTHR35525:SF3">
    <property type="entry name" value="BLL6575 PROTEIN"/>
    <property type="match status" value="1"/>
</dbReference>
<reference evidence="2" key="1">
    <citation type="journal article" date="2020" name="mSystems">
        <title>Genome- and Community-Level Interaction Insights into Carbon Utilization and Element Cycling Functions of Hydrothermarchaeota in Hydrothermal Sediment.</title>
        <authorList>
            <person name="Zhou Z."/>
            <person name="Liu Y."/>
            <person name="Xu W."/>
            <person name="Pan J."/>
            <person name="Luo Z.H."/>
            <person name="Li M."/>
        </authorList>
    </citation>
    <scope>NUCLEOTIDE SEQUENCE [LARGE SCALE GENOMIC DNA]</scope>
    <source>
        <strain evidence="2">HyVt-380</strain>
    </source>
</reference>
<dbReference type="AlphaFoldDB" id="A0A7C2AI55"/>
<name>A0A7C2AI55_9GAMM</name>
<dbReference type="SUPFAM" id="SSF160904">
    <property type="entry name" value="Jann2411-like"/>
    <property type="match status" value="1"/>
</dbReference>
<evidence type="ECO:0000259" key="1">
    <source>
        <dbReference type="Pfam" id="PF11706"/>
    </source>
</evidence>
<proteinExistence type="predicted"/>
<dbReference type="Gene3D" id="1.10.3300.10">
    <property type="entry name" value="Jann2411-like domain"/>
    <property type="match status" value="1"/>
</dbReference>
<feature type="domain" description="Zinc finger CGNR" evidence="1">
    <location>
        <begin position="150"/>
        <end position="191"/>
    </location>
</feature>